<accession>A0A8J7CCC7</accession>
<dbReference type="Proteomes" id="UP000631034">
    <property type="component" value="Unassembled WGS sequence"/>
</dbReference>
<comment type="similarity">
    <text evidence="2">Belongs to the OmpP1/FadL family.</text>
</comment>
<keyword evidence="4" id="KW-0812">Transmembrane</keyword>
<evidence type="ECO:0000256" key="1">
    <source>
        <dbReference type="ARBA" id="ARBA00004571"/>
    </source>
</evidence>
<keyword evidence="5" id="KW-0732">Signal</keyword>
<dbReference type="SUPFAM" id="SSF56935">
    <property type="entry name" value="Porins"/>
    <property type="match status" value="1"/>
</dbReference>
<evidence type="ECO:0000256" key="6">
    <source>
        <dbReference type="ARBA" id="ARBA00023136"/>
    </source>
</evidence>
<evidence type="ECO:0000256" key="3">
    <source>
        <dbReference type="ARBA" id="ARBA00022452"/>
    </source>
</evidence>
<dbReference type="RefSeq" id="WP_192534132.1">
    <property type="nucleotide sequence ID" value="NZ_JACZHT010000003.1"/>
</dbReference>
<dbReference type="EMBL" id="JACZHT010000003">
    <property type="protein sequence ID" value="MBE1237128.1"/>
    <property type="molecule type" value="Genomic_DNA"/>
</dbReference>
<keyword evidence="3" id="KW-1134">Transmembrane beta strand</keyword>
<dbReference type="Pfam" id="PF03349">
    <property type="entry name" value="Toluene_X"/>
    <property type="match status" value="1"/>
</dbReference>
<dbReference type="GO" id="GO:0009279">
    <property type="term" value="C:cell outer membrane"/>
    <property type="evidence" value="ECO:0007669"/>
    <property type="project" value="UniProtKB-SubCell"/>
</dbReference>
<reference evidence="8" key="1">
    <citation type="submission" date="2020-10" db="EMBL/GenBank/DDBJ databases">
        <title>Genome sequence of the unusual species of purple photosynthetic bacteria, Phaeovibrio sulfidiphilus DSM 23193, type strain.</title>
        <authorList>
            <person name="Kyndt J.A."/>
            <person name="Meyer T.E."/>
        </authorList>
    </citation>
    <scope>NUCLEOTIDE SEQUENCE</scope>
    <source>
        <strain evidence="8">DSM 23193</strain>
    </source>
</reference>
<evidence type="ECO:0000256" key="5">
    <source>
        <dbReference type="ARBA" id="ARBA00022729"/>
    </source>
</evidence>
<name>A0A8J7CCC7_9PROT</name>
<evidence type="ECO:0000256" key="7">
    <source>
        <dbReference type="ARBA" id="ARBA00023237"/>
    </source>
</evidence>
<dbReference type="InterPro" id="IPR005017">
    <property type="entry name" value="OMPP1/FadL/TodX"/>
</dbReference>
<keyword evidence="7" id="KW-0998">Cell outer membrane</keyword>
<dbReference type="PANTHER" id="PTHR35093:SF8">
    <property type="entry name" value="OUTER MEMBRANE PROTEIN NMB0088-RELATED"/>
    <property type="match status" value="1"/>
</dbReference>
<evidence type="ECO:0000256" key="2">
    <source>
        <dbReference type="ARBA" id="ARBA00008163"/>
    </source>
</evidence>
<evidence type="ECO:0000313" key="8">
    <source>
        <dbReference type="EMBL" id="MBE1237128.1"/>
    </source>
</evidence>
<comment type="caution">
    <text evidence="8">The sequence shown here is derived from an EMBL/GenBank/DDBJ whole genome shotgun (WGS) entry which is preliminary data.</text>
</comment>
<keyword evidence="6" id="KW-0472">Membrane</keyword>
<gene>
    <name evidence="8" type="ORF">IHV25_05640</name>
</gene>
<organism evidence="8 9">
    <name type="scientific">Phaeovibrio sulfidiphilus</name>
    <dbReference type="NCBI Taxonomy" id="1220600"/>
    <lineage>
        <taxon>Bacteria</taxon>
        <taxon>Pseudomonadati</taxon>
        <taxon>Pseudomonadota</taxon>
        <taxon>Alphaproteobacteria</taxon>
        <taxon>Rhodospirillales</taxon>
        <taxon>Rhodospirillaceae</taxon>
        <taxon>Phaeovibrio</taxon>
    </lineage>
</organism>
<protein>
    <submittedName>
        <fullName evidence="8">Outer membrane protein transport protein</fullName>
    </submittedName>
</protein>
<keyword evidence="9" id="KW-1185">Reference proteome</keyword>
<comment type="subcellular location">
    <subcellularLocation>
        <location evidence="1">Cell outer membrane</location>
        <topology evidence="1">Multi-pass membrane protein</topology>
    </subcellularLocation>
</comment>
<dbReference type="PANTHER" id="PTHR35093">
    <property type="entry name" value="OUTER MEMBRANE PROTEIN NMB0088-RELATED"/>
    <property type="match status" value="1"/>
</dbReference>
<evidence type="ECO:0000313" key="9">
    <source>
        <dbReference type="Proteomes" id="UP000631034"/>
    </source>
</evidence>
<dbReference type="GO" id="GO:0015483">
    <property type="term" value="F:long-chain fatty acid transporting porin activity"/>
    <property type="evidence" value="ECO:0007669"/>
    <property type="project" value="TreeGrafter"/>
</dbReference>
<dbReference type="Gene3D" id="2.40.160.60">
    <property type="entry name" value="Outer membrane protein transport protein (OMPP1/FadL/TodX)"/>
    <property type="match status" value="1"/>
</dbReference>
<sequence length="425" mass="46930">MGKRTKKLALVAGGVAVASLFGAVPDARAEGFALYEYGARGLALGGGMMARKPDASAIAYNPSQITRLPGTQIMTGAAVVNPGGKMRTIDSKGNRQNTSLKDSYWLMPHGYISQQINEDWYFGFGMFSRFGLGFEYPQDWPGRYNITSVVLQSASVNPNIAWKATDKLSLAAGVEALWVNLDIRRRVPVSAFGGKYRTDLDSKITDANDIGWGFNVAGHYQFNDEWAFGAQYRSQVRVNAFGTIRMSDKGAGKLPDHHGSAHSSVKLPDSVAFGLAWTPRSDLSFETGAVWTRWSKFNALDISIPGSPYVPGGLAPSRKDWKDVWRFNVSAEYDVCDWMSLRASYIYDQSPMPNSTQDYLIPSDGRNIWGIGAGFRYENWTADLSYSYVDPFSRSYRADPSTGVMNSKTLDGYTHIVGLSLSYRF</sequence>
<dbReference type="AlphaFoldDB" id="A0A8J7CCC7"/>
<evidence type="ECO:0000256" key="4">
    <source>
        <dbReference type="ARBA" id="ARBA00022692"/>
    </source>
</evidence>
<proteinExistence type="inferred from homology"/>